<accession>A0ABW0IYV9</accession>
<feature type="compositionally biased region" description="Basic residues" evidence="1">
    <location>
        <begin position="480"/>
        <end position="489"/>
    </location>
</feature>
<feature type="domain" description="MobA/VirD2-like nuclease" evidence="3">
    <location>
        <begin position="35"/>
        <end position="147"/>
    </location>
</feature>
<proteinExistence type="predicted"/>
<evidence type="ECO:0000313" key="5">
    <source>
        <dbReference type="Proteomes" id="UP001596053"/>
    </source>
</evidence>
<dbReference type="EMBL" id="JBHSLW010000070">
    <property type="protein sequence ID" value="MFC5423282.1"/>
    <property type="molecule type" value="Genomic_DNA"/>
</dbReference>
<protein>
    <submittedName>
        <fullName evidence="4">Relaxase/mobilization nuclease domain-containing protein</fullName>
    </submittedName>
</protein>
<keyword evidence="2" id="KW-0812">Transmembrane</keyword>
<dbReference type="Pfam" id="PF03432">
    <property type="entry name" value="Relaxase"/>
    <property type="match status" value="1"/>
</dbReference>
<dbReference type="Proteomes" id="UP001596053">
    <property type="component" value="Unassembled WGS sequence"/>
</dbReference>
<feature type="transmembrane region" description="Helical" evidence="2">
    <location>
        <begin position="393"/>
        <end position="423"/>
    </location>
</feature>
<evidence type="ECO:0000259" key="3">
    <source>
        <dbReference type="Pfam" id="PF03432"/>
    </source>
</evidence>
<reference evidence="5" key="1">
    <citation type="journal article" date="2019" name="Int. J. Syst. Evol. Microbiol.">
        <title>The Global Catalogue of Microorganisms (GCM) 10K type strain sequencing project: providing services to taxonomists for standard genome sequencing and annotation.</title>
        <authorList>
            <consortium name="The Broad Institute Genomics Platform"/>
            <consortium name="The Broad Institute Genome Sequencing Center for Infectious Disease"/>
            <person name="Wu L."/>
            <person name="Ma J."/>
        </authorList>
    </citation>
    <scope>NUCLEOTIDE SEQUENCE [LARGE SCALE GENOMIC DNA]</scope>
    <source>
        <strain evidence="5">NCAIM B.01391</strain>
    </source>
</reference>
<sequence>MYLESIPRRLGGLGRHLMDAGRGSNERVIVRADLSRDVPHDVTLALRMLAAPAHRVARMKREVVHIVISPGRMLSTDEVENVLRAIEKEYGIPEGSARLVVEHEKGQRARHYHVVYSMVSEATGRALRFNRSGDRDEMLARRFEIELGEKIQPSTRVERTAELLRERGLANLAEIAAQGPVAEKGRRTSKAETRQNDRLGVDQVLLDERLRQAWRQSGNDMSRLRLELDAMGFCLAAGDQRIAGVPIVMLVDVETLKSTSLTRHLNRLALHGDGPRFREIAIGASFGELPPLAETKADLRKDALPRSADAVLIEFDRMVAEMEADGEHAEAAKARKGRARLAARLSAEERDDLRTRQDSVKSRYRQRDRIRRARVNRAFIAAKLFGTREIRKAAFYLVAIGILATGAGLIPALAAAGVAVATIPSYSSARRLRATADWEATLERSQMARELADETRSFFRQRVIRQKAASKAAHAEKTRLRIHRNRKRGAPIPQPPPANRRAGQRSRSIRRGGPER</sequence>
<keyword evidence="2" id="KW-1133">Transmembrane helix</keyword>
<comment type="caution">
    <text evidence="4">The sequence shown here is derived from an EMBL/GenBank/DDBJ whole genome shotgun (WGS) entry which is preliminary data.</text>
</comment>
<name>A0ABW0IYV9_9HYPH</name>
<evidence type="ECO:0000256" key="1">
    <source>
        <dbReference type="SAM" id="MobiDB-lite"/>
    </source>
</evidence>
<feature type="region of interest" description="Disordered" evidence="1">
    <location>
        <begin position="469"/>
        <end position="516"/>
    </location>
</feature>
<evidence type="ECO:0000313" key="4">
    <source>
        <dbReference type="EMBL" id="MFC5423282.1"/>
    </source>
</evidence>
<dbReference type="RefSeq" id="WP_377801442.1">
    <property type="nucleotide sequence ID" value="NZ_JBHSLW010000070.1"/>
</dbReference>
<dbReference type="InterPro" id="IPR005094">
    <property type="entry name" value="Endonuclease_MobA/VirD2"/>
</dbReference>
<organism evidence="4 5">
    <name type="scientific">Bosea eneae</name>
    <dbReference type="NCBI Taxonomy" id="151454"/>
    <lineage>
        <taxon>Bacteria</taxon>
        <taxon>Pseudomonadati</taxon>
        <taxon>Pseudomonadota</taxon>
        <taxon>Alphaproteobacteria</taxon>
        <taxon>Hyphomicrobiales</taxon>
        <taxon>Boseaceae</taxon>
        <taxon>Bosea</taxon>
    </lineage>
</organism>
<gene>
    <name evidence="4" type="ORF">ACFPOB_27435</name>
</gene>
<keyword evidence="2" id="KW-0472">Membrane</keyword>
<evidence type="ECO:0000256" key="2">
    <source>
        <dbReference type="SAM" id="Phobius"/>
    </source>
</evidence>
<keyword evidence="5" id="KW-1185">Reference proteome</keyword>